<proteinExistence type="predicted"/>
<evidence type="ECO:0008006" key="3">
    <source>
        <dbReference type="Google" id="ProtNLM"/>
    </source>
</evidence>
<dbReference type="HOGENOM" id="CLU_871651_0_0_1"/>
<organism evidence="1 2">
    <name type="scientific">Fibroporia radiculosa</name>
    <dbReference type="NCBI Taxonomy" id="599839"/>
    <lineage>
        <taxon>Eukaryota</taxon>
        <taxon>Fungi</taxon>
        <taxon>Dikarya</taxon>
        <taxon>Basidiomycota</taxon>
        <taxon>Agaricomycotina</taxon>
        <taxon>Agaricomycetes</taxon>
        <taxon>Polyporales</taxon>
        <taxon>Fibroporiaceae</taxon>
        <taxon>Fibroporia</taxon>
    </lineage>
</organism>
<reference evidence="1 2" key="1">
    <citation type="journal article" date="2012" name="Appl. Environ. Microbiol.">
        <title>Short-read sequencing for genomic analysis of the brown rot fungus Fibroporia radiculosa.</title>
        <authorList>
            <person name="Tang J.D."/>
            <person name="Perkins A.D."/>
            <person name="Sonstegard T.S."/>
            <person name="Schroeder S.G."/>
            <person name="Burgess S.C."/>
            <person name="Diehl S.V."/>
        </authorList>
    </citation>
    <scope>NUCLEOTIDE SEQUENCE [LARGE SCALE GENOMIC DNA]</scope>
    <source>
        <strain evidence="1 2">TFFH 294</strain>
    </source>
</reference>
<dbReference type="OrthoDB" id="2968323at2759"/>
<dbReference type="GeneID" id="24092961"/>
<name>J7RUQ6_9APHY</name>
<protein>
    <recommendedName>
        <fullName evidence="3">Aminoglycoside phosphotransferase domain-containing protein</fullName>
    </recommendedName>
</protein>
<sequence length="319" mass="36678">MQFAHDELGIPTPNVFSWSSRADSAENQVRAEYIFMERVPGVKALDHWENIEEPVGNPLTADLFDIENKLNRVQFSQFGIWTGEEDTLQRAAERYQYRGERKEMDLDRGLWSNYSDFMIASAENERTWIKCFASTSPVNQYSLQPADPQVHLRTLDMYKAIAPHIVPSSPMSDATLLHPEIDLSKILVSESGPVNILAVTNWRGAYIGLYCTQPPFPTFMDLEDGQLNISLEALPSQLPWMVEPPSQVKSLFAELQETIYSHLRLAARKRYYVYMTLKDKRRAEASEVPHAKHLALLPYWTVKSWDSGWLYVADYLLEI</sequence>
<keyword evidence="2" id="KW-1185">Reference proteome</keyword>
<dbReference type="RefSeq" id="XP_012177333.1">
    <property type="nucleotide sequence ID" value="XM_012321943.1"/>
</dbReference>
<dbReference type="AlphaFoldDB" id="J7RUQ6"/>
<dbReference type="STRING" id="599839.J7RUQ6"/>
<gene>
    <name evidence="1" type="ORF">FIBRA_00044</name>
</gene>
<dbReference type="PANTHER" id="PTHR36091:SF2">
    <property type="entry name" value="AMINOGLYCOSIDE PHOSPHOTRANSFERASE DOMAIN-CONTAINING PROTEIN"/>
    <property type="match status" value="1"/>
</dbReference>
<dbReference type="Proteomes" id="UP000006352">
    <property type="component" value="Unassembled WGS sequence"/>
</dbReference>
<accession>J7RUQ6</accession>
<dbReference type="InterPro" id="IPR051035">
    <property type="entry name" value="Mito_inheritance_9"/>
</dbReference>
<dbReference type="GO" id="GO:0005739">
    <property type="term" value="C:mitochondrion"/>
    <property type="evidence" value="ECO:0007669"/>
    <property type="project" value="TreeGrafter"/>
</dbReference>
<evidence type="ECO:0000313" key="2">
    <source>
        <dbReference type="Proteomes" id="UP000006352"/>
    </source>
</evidence>
<dbReference type="InParanoid" id="J7RUQ6"/>
<evidence type="ECO:0000313" key="1">
    <source>
        <dbReference type="EMBL" id="CCL98050.1"/>
    </source>
</evidence>
<dbReference type="EMBL" id="HE796867">
    <property type="protein sequence ID" value="CCL98050.1"/>
    <property type="molecule type" value="Genomic_DNA"/>
</dbReference>
<dbReference type="PANTHER" id="PTHR36091">
    <property type="entry name" value="ALTERED INHERITANCE OF MITOCHONDRIA PROTEIN 9, MITOCHONDRIAL"/>
    <property type="match status" value="1"/>
</dbReference>